<evidence type="ECO:0000313" key="2">
    <source>
        <dbReference type="EMBL" id="KAF5906916.1"/>
    </source>
</evidence>
<evidence type="ECO:0000313" key="3">
    <source>
        <dbReference type="Proteomes" id="UP000727407"/>
    </source>
</evidence>
<keyword evidence="3" id="KW-1185">Reference proteome</keyword>
<accession>A0A8J4X9M6</accession>
<gene>
    <name evidence="2" type="ORF">DAT39_003380</name>
</gene>
<name>A0A8J4X9M6_CLAMG</name>
<sequence length="128" mass="13941">MKRLKYQNGGDNLSAEAILSEILGRQKIGSGVQDTYLPSRPSPGSTEDDKPPYQRGLMQNSGKDLPSFLVKSFTRVVKSDIGEDSSRRLAAVEPKSCIMLACLPRRQNQPAQHPACAAKVLDAPVSMK</sequence>
<organism evidence="2 3">
    <name type="scientific">Clarias magur</name>
    <name type="common">Asian catfish</name>
    <name type="synonym">Macropteronotus magur</name>
    <dbReference type="NCBI Taxonomy" id="1594786"/>
    <lineage>
        <taxon>Eukaryota</taxon>
        <taxon>Metazoa</taxon>
        <taxon>Chordata</taxon>
        <taxon>Craniata</taxon>
        <taxon>Vertebrata</taxon>
        <taxon>Euteleostomi</taxon>
        <taxon>Actinopterygii</taxon>
        <taxon>Neopterygii</taxon>
        <taxon>Teleostei</taxon>
        <taxon>Ostariophysi</taxon>
        <taxon>Siluriformes</taxon>
        <taxon>Clariidae</taxon>
        <taxon>Clarias</taxon>
    </lineage>
</organism>
<feature type="region of interest" description="Disordered" evidence="1">
    <location>
        <begin position="30"/>
        <end position="62"/>
    </location>
</feature>
<dbReference type="Proteomes" id="UP000727407">
    <property type="component" value="Unassembled WGS sequence"/>
</dbReference>
<comment type="caution">
    <text evidence="2">The sequence shown here is derived from an EMBL/GenBank/DDBJ whole genome shotgun (WGS) entry which is preliminary data.</text>
</comment>
<proteinExistence type="predicted"/>
<evidence type="ECO:0000256" key="1">
    <source>
        <dbReference type="SAM" id="MobiDB-lite"/>
    </source>
</evidence>
<protein>
    <submittedName>
        <fullName evidence="2">Protein FAM</fullName>
    </submittedName>
</protein>
<reference evidence="2" key="1">
    <citation type="submission" date="2020-07" db="EMBL/GenBank/DDBJ databases">
        <title>Clarias magur genome sequencing, assembly and annotation.</title>
        <authorList>
            <person name="Kushwaha B."/>
            <person name="Kumar R."/>
            <person name="Das P."/>
            <person name="Joshi C.G."/>
            <person name="Kumar D."/>
            <person name="Nagpure N.S."/>
            <person name="Pandey M."/>
            <person name="Agarwal S."/>
            <person name="Srivastava S."/>
            <person name="Singh M."/>
            <person name="Sahoo L."/>
            <person name="Jayasankar P."/>
            <person name="Meher P.K."/>
            <person name="Koringa P.G."/>
            <person name="Iquebal M.A."/>
            <person name="Das S.P."/>
            <person name="Bit A."/>
            <person name="Patnaik S."/>
            <person name="Patel N."/>
            <person name="Shah T.M."/>
            <person name="Hinsu A."/>
            <person name="Jena J.K."/>
        </authorList>
    </citation>
    <scope>NUCLEOTIDE SEQUENCE</scope>
    <source>
        <strain evidence="2">CIFAMagur01</strain>
        <tissue evidence="2">Testis</tissue>
    </source>
</reference>
<dbReference type="EMBL" id="QNUK01000027">
    <property type="protein sequence ID" value="KAF5906916.1"/>
    <property type="molecule type" value="Genomic_DNA"/>
</dbReference>
<dbReference type="OrthoDB" id="8932586at2759"/>
<feature type="non-terminal residue" evidence="2">
    <location>
        <position position="1"/>
    </location>
</feature>
<dbReference type="AlphaFoldDB" id="A0A8J4X9M6"/>